<dbReference type="Proteomes" id="UP000266327">
    <property type="component" value="Unassembled WGS sequence"/>
</dbReference>
<protein>
    <submittedName>
        <fullName evidence="2">Glycosyltransferase family 1 protein</fullName>
    </submittedName>
</protein>
<sequence length="356" mass="39714">MRIVIATDAWAPQVNGVVNTLMATRERLERLGHDVLVLSAANMRTFSCPTYPEIRLAYRPYRKVAQAIDAFAPDCIHIATEGPIGLATRSYCLRQGLRFTTSYHTRFPEYIRARFMLPLGLSYRWLRWFHEPASAVMVSTPAVMHDLAQRGFGKLVLWGRGVDTGHFKPLAREHAGIEGPLYLYVGRLAVEKNIDAFLAMGLPGTKWVIGDGPQRESLERRYPSVHFLGARAHDKLAPYYNCADVLVFPSLTDTFGLVMLEAMACGVPVAAYPVAGPIDVVEQGKTGVLDHDIERACFEALRLPREQVRQHALKYSWEAATQQFLRNLRPAAKTRPAAAFPPSILHLGEMSESSVA</sequence>
<gene>
    <name evidence="2" type="ORF">D3878_10435</name>
</gene>
<dbReference type="Gene3D" id="3.40.50.2000">
    <property type="entry name" value="Glycogen Phosphorylase B"/>
    <property type="match status" value="2"/>
</dbReference>
<dbReference type="PANTHER" id="PTHR45947">
    <property type="entry name" value="SULFOQUINOVOSYL TRANSFERASE SQD2"/>
    <property type="match status" value="1"/>
</dbReference>
<dbReference type="GO" id="GO:0016757">
    <property type="term" value="F:glycosyltransferase activity"/>
    <property type="evidence" value="ECO:0007669"/>
    <property type="project" value="UniProtKB-ARBA"/>
</dbReference>
<dbReference type="CDD" id="cd03814">
    <property type="entry name" value="GT4-like"/>
    <property type="match status" value="1"/>
</dbReference>
<dbReference type="Pfam" id="PF13439">
    <property type="entry name" value="Glyco_transf_4"/>
    <property type="match status" value="1"/>
</dbReference>
<accession>A0A3A3G247</accession>
<dbReference type="SUPFAM" id="SSF53756">
    <property type="entry name" value="UDP-Glycosyltransferase/glycogen phosphorylase"/>
    <property type="match status" value="1"/>
</dbReference>
<dbReference type="InterPro" id="IPR028098">
    <property type="entry name" value="Glyco_trans_4-like_N"/>
</dbReference>
<keyword evidence="3" id="KW-1185">Reference proteome</keyword>
<organism evidence="2 3">
    <name type="scientific">Noviherbaspirillum sedimenti</name>
    <dbReference type="NCBI Taxonomy" id="2320865"/>
    <lineage>
        <taxon>Bacteria</taxon>
        <taxon>Pseudomonadati</taxon>
        <taxon>Pseudomonadota</taxon>
        <taxon>Betaproteobacteria</taxon>
        <taxon>Burkholderiales</taxon>
        <taxon>Oxalobacteraceae</taxon>
        <taxon>Noviherbaspirillum</taxon>
    </lineage>
</organism>
<reference evidence="3" key="1">
    <citation type="submission" date="2018-09" db="EMBL/GenBank/DDBJ databases">
        <authorList>
            <person name="Zhu H."/>
        </authorList>
    </citation>
    <scope>NUCLEOTIDE SEQUENCE [LARGE SCALE GENOMIC DNA]</scope>
    <source>
        <strain evidence="3">K1S02-23</strain>
    </source>
</reference>
<evidence type="ECO:0000259" key="1">
    <source>
        <dbReference type="Pfam" id="PF13439"/>
    </source>
</evidence>
<dbReference type="EMBL" id="QYUQ01000002">
    <property type="protein sequence ID" value="RJG01944.1"/>
    <property type="molecule type" value="Genomic_DNA"/>
</dbReference>
<dbReference type="OrthoDB" id="8779556at2"/>
<evidence type="ECO:0000313" key="2">
    <source>
        <dbReference type="EMBL" id="RJG01944.1"/>
    </source>
</evidence>
<evidence type="ECO:0000313" key="3">
    <source>
        <dbReference type="Proteomes" id="UP000266327"/>
    </source>
</evidence>
<name>A0A3A3G247_9BURK</name>
<dbReference type="InterPro" id="IPR050194">
    <property type="entry name" value="Glycosyltransferase_grp1"/>
</dbReference>
<keyword evidence="2" id="KW-0808">Transferase</keyword>
<comment type="caution">
    <text evidence="2">The sequence shown here is derived from an EMBL/GenBank/DDBJ whole genome shotgun (WGS) entry which is preliminary data.</text>
</comment>
<dbReference type="PANTHER" id="PTHR45947:SF3">
    <property type="entry name" value="SULFOQUINOVOSYL TRANSFERASE SQD2"/>
    <property type="match status" value="1"/>
</dbReference>
<proteinExistence type="predicted"/>
<dbReference type="AlphaFoldDB" id="A0A3A3G247"/>
<dbReference type="RefSeq" id="WP_119785406.1">
    <property type="nucleotide sequence ID" value="NZ_QYUQ01000002.1"/>
</dbReference>
<dbReference type="Pfam" id="PF13692">
    <property type="entry name" value="Glyco_trans_1_4"/>
    <property type="match status" value="1"/>
</dbReference>
<feature type="domain" description="Glycosyltransferase subfamily 4-like N-terminal" evidence="1">
    <location>
        <begin position="14"/>
        <end position="164"/>
    </location>
</feature>